<comment type="caution">
    <text evidence="1">The sequence shown here is derived from an EMBL/GenBank/DDBJ whole genome shotgun (WGS) entry which is preliminary data.</text>
</comment>
<dbReference type="Proteomes" id="UP001458880">
    <property type="component" value="Unassembled WGS sequence"/>
</dbReference>
<protein>
    <submittedName>
        <fullName evidence="1">Uncharacterized protein</fullName>
    </submittedName>
</protein>
<organism evidence="1 2">
    <name type="scientific">Popillia japonica</name>
    <name type="common">Japanese beetle</name>
    <dbReference type="NCBI Taxonomy" id="7064"/>
    <lineage>
        <taxon>Eukaryota</taxon>
        <taxon>Metazoa</taxon>
        <taxon>Ecdysozoa</taxon>
        <taxon>Arthropoda</taxon>
        <taxon>Hexapoda</taxon>
        <taxon>Insecta</taxon>
        <taxon>Pterygota</taxon>
        <taxon>Neoptera</taxon>
        <taxon>Endopterygota</taxon>
        <taxon>Coleoptera</taxon>
        <taxon>Polyphaga</taxon>
        <taxon>Scarabaeiformia</taxon>
        <taxon>Scarabaeidae</taxon>
        <taxon>Rutelinae</taxon>
        <taxon>Popillia</taxon>
    </lineage>
</organism>
<dbReference type="EMBL" id="JASPKY010000829">
    <property type="protein sequence ID" value="KAK9681266.1"/>
    <property type="molecule type" value="Genomic_DNA"/>
</dbReference>
<sequence>MTFNYKQQSAIGTLFILPKDVDASFGRDWLRKIRLDRKEIRKVEMEINYDDELKKLLDDYKDVMEETVGKIPNYEYNHTLQGANTKLIFIRPRPIPYALKPKVEELE</sequence>
<accession>A0AAW1HWL1</accession>
<proteinExistence type="predicted"/>
<reference evidence="1 2" key="1">
    <citation type="journal article" date="2024" name="BMC Genomics">
        <title>De novo assembly and annotation of Popillia japonica's genome with initial clues to its potential as an invasive pest.</title>
        <authorList>
            <person name="Cucini C."/>
            <person name="Boschi S."/>
            <person name="Funari R."/>
            <person name="Cardaioli E."/>
            <person name="Iannotti N."/>
            <person name="Marturano G."/>
            <person name="Paoli F."/>
            <person name="Bruttini M."/>
            <person name="Carapelli A."/>
            <person name="Frati F."/>
            <person name="Nardi F."/>
        </authorList>
    </citation>
    <scope>NUCLEOTIDE SEQUENCE [LARGE SCALE GENOMIC DNA]</scope>
    <source>
        <strain evidence="1">DMR45628</strain>
    </source>
</reference>
<keyword evidence="2" id="KW-1185">Reference proteome</keyword>
<dbReference type="AlphaFoldDB" id="A0AAW1HWL1"/>
<evidence type="ECO:0000313" key="1">
    <source>
        <dbReference type="EMBL" id="KAK9681266.1"/>
    </source>
</evidence>
<evidence type="ECO:0000313" key="2">
    <source>
        <dbReference type="Proteomes" id="UP001458880"/>
    </source>
</evidence>
<name>A0AAW1HWL1_POPJA</name>
<gene>
    <name evidence="1" type="ORF">QE152_g38433</name>
</gene>